<dbReference type="Pfam" id="PF21834">
    <property type="entry name" value="DUF6894"/>
    <property type="match status" value="1"/>
</dbReference>
<dbReference type="AlphaFoldDB" id="A0A1Y2JUD0"/>
<proteinExistence type="predicted"/>
<evidence type="ECO:0000313" key="2">
    <source>
        <dbReference type="EMBL" id="OSJ33887.1"/>
    </source>
</evidence>
<reference evidence="2 3" key="1">
    <citation type="submission" date="2017-03" db="EMBL/GenBank/DDBJ databases">
        <title>Whole genome sequences of fourteen strains of Bradyrhizobium canariense and one strain of Bradyrhizobium japonicum isolated from Lupinus (Papilionoideae: Genisteae) species in Algeria.</title>
        <authorList>
            <person name="Crovadore J."/>
            <person name="Chekireb D."/>
            <person name="Brachmann A."/>
            <person name="Chablais R."/>
            <person name="Cochard B."/>
            <person name="Lefort F."/>
        </authorList>
    </citation>
    <scope>NUCLEOTIDE SEQUENCE [LARGE SCALE GENOMIC DNA]</scope>
    <source>
        <strain evidence="2 3">UBMA197</strain>
    </source>
</reference>
<protein>
    <recommendedName>
        <fullName evidence="1">DUF6894 domain-containing protein</fullName>
    </recommendedName>
</protein>
<comment type="caution">
    <text evidence="2">The sequence shown here is derived from an EMBL/GenBank/DDBJ whole genome shotgun (WGS) entry which is preliminary data.</text>
</comment>
<dbReference type="EMBL" id="NAFL01000237">
    <property type="protein sequence ID" value="OSJ33887.1"/>
    <property type="molecule type" value="Genomic_DNA"/>
</dbReference>
<gene>
    <name evidence="2" type="ORF">BSZ19_13910</name>
</gene>
<evidence type="ECO:0000259" key="1">
    <source>
        <dbReference type="Pfam" id="PF21834"/>
    </source>
</evidence>
<evidence type="ECO:0000313" key="3">
    <source>
        <dbReference type="Proteomes" id="UP000193335"/>
    </source>
</evidence>
<organism evidence="2 3">
    <name type="scientific">Bradyrhizobium japonicum</name>
    <dbReference type="NCBI Taxonomy" id="375"/>
    <lineage>
        <taxon>Bacteria</taxon>
        <taxon>Pseudomonadati</taxon>
        <taxon>Pseudomonadota</taxon>
        <taxon>Alphaproteobacteria</taxon>
        <taxon>Hyphomicrobiales</taxon>
        <taxon>Nitrobacteraceae</taxon>
        <taxon>Bradyrhizobium</taxon>
    </lineage>
</organism>
<sequence length="75" mass="8483">MRYYFDIQDDFVAVSDSEGTEYGSLEVATREAIAAVTSIARDVFTSKGAQVTLTVRSEDRPLFEMTVRLDRKELD</sequence>
<name>A0A1Y2JUD0_BRAJP</name>
<dbReference type="RefSeq" id="WP_085400089.1">
    <property type="nucleotide sequence ID" value="NZ_NAFL01000237.1"/>
</dbReference>
<dbReference type="InterPro" id="IPR054189">
    <property type="entry name" value="DUF6894"/>
</dbReference>
<feature type="domain" description="DUF6894" evidence="1">
    <location>
        <begin position="2"/>
        <end position="67"/>
    </location>
</feature>
<accession>A0A1Y2JUD0</accession>
<dbReference type="Proteomes" id="UP000193335">
    <property type="component" value="Unassembled WGS sequence"/>
</dbReference>